<evidence type="ECO:0000313" key="3">
    <source>
        <dbReference type="EMBL" id="UJG39699.1"/>
    </source>
</evidence>
<dbReference type="Gene3D" id="6.10.30.10">
    <property type="match status" value="1"/>
</dbReference>
<evidence type="ECO:0000259" key="1">
    <source>
        <dbReference type="Pfam" id="PF01796"/>
    </source>
</evidence>
<gene>
    <name evidence="3" type="ORF">K9W45_07460</name>
</gene>
<evidence type="ECO:0000259" key="2">
    <source>
        <dbReference type="Pfam" id="PF12172"/>
    </source>
</evidence>
<dbReference type="Proteomes" id="UP001201020">
    <property type="component" value="Chromosome"/>
</dbReference>
<dbReference type="Pfam" id="PF12172">
    <property type="entry name" value="zf-ChsH2"/>
    <property type="match status" value="1"/>
</dbReference>
<organism evidence="3">
    <name type="scientific">Candidatus Heimdallarchaeum aukensis</name>
    <dbReference type="NCBI Taxonomy" id="2876573"/>
    <lineage>
        <taxon>Archaea</taxon>
        <taxon>Promethearchaeati</taxon>
        <taxon>Candidatus Heimdallarchaeota</taxon>
        <taxon>Candidatus Heimdallarchaeia (ex Rinke et al. 2021) (nom. nud.)</taxon>
        <taxon>Candidatus Heimdallarchaeales</taxon>
        <taxon>Candidatus Heimdallarchaeaceae</taxon>
        <taxon>Candidatus Heimdallarchaeum</taxon>
    </lineage>
</organism>
<name>A0A9Y1BIH7_9ARCH</name>
<feature type="domain" description="ChsH2 C-terminal OB-fold" evidence="1">
    <location>
        <begin position="48"/>
        <end position="110"/>
    </location>
</feature>
<dbReference type="PANTHER" id="PTHR34075:SF5">
    <property type="entry name" value="BLR3430 PROTEIN"/>
    <property type="match status" value="1"/>
</dbReference>
<dbReference type="InterPro" id="IPR002878">
    <property type="entry name" value="ChsH2_C"/>
</dbReference>
<protein>
    <submittedName>
        <fullName evidence="3">Zn-ribbon domain-containing OB-fold protein</fullName>
    </submittedName>
</protein>
<feature type="domain" description="ChsH2 rubredoxin-like zinc ribbon" evidence="2">
    <location>
        <begin position="10"/>
        <end position="45"/>
    </location>
</feature>
<reference evidence="3" key="1">
    <citation type="journal article" date="2022" name="Nat. Microbiol.">
        <title>Unique mobile elements and scalable gene flow at the prokaryote-eukaryote boundary revealed by circularized Asgard archaea genomes.</title>
        <authorList>
            <person name="Wu F."/>
            <person name="Speth D.R."/>
            <person name="Philosof A."/>
            <person name="Cremiere A."/>
            <person name="Narayanan A."/>
            <person name="Barco R.A."/>
            <person name="Connon S.A."/>
            <person name="Amend J.P."/>
            <person name="Antoshechkin I.A."/>
            <person name="Orphan V.J."/>
        </authorList>
    </citation>
    <scope>NUCLEOTIDE SEQUENCE</scope>
    <source>
        <strain evidence="3">PM71</strain>
    </source>
</reference>
<dbReference type="Pfam" id="PF01796">
    <property type="entry name" value="OB_ChsH2_C"/>
    <property type="match status" value="1"/>
</dbReference>
<sequence>MDSILNSFIDGLKNEKILYNRCNQCEKDFLPPAYHCPTCGNDKLEIKEAKKEGTIETFTVVHVAPTDFIEEAPYIVGIVQLNNNLRIMARIKTTQIENIRIGDKVKAAFDKNKQDVSILFFTF</sequence>
<proteinExistence type="predicted"/>
<dbReference type="InterPro" id="IPR052513">
    <property type="entry name" value="Thioester_dehydratase-like"/>
</dbReference>
<dbReference type="SUPFAM" id="SSF50249">
    <property type="entry name" value="Nucleic acid-binding proteins"/>
    <property type="match status" value="1"/>
</dbReference>
<dbReference type="PANTHER" id="PTHR34075">
    <property type="entry name" value="BLR3430 PROTEIN"/>
    <property type="match status" value="1"/>
</dbReference>
<dbReference type="AlphaFoldDB" id="A0A9Y1BIH7"/>
<dbReference type="InterPro" id="IPR012340">
    <property type="entry name" value="NA-bd_OB-fold"/>
</dbReference>
<accession>A0A9Y1BIH7</accession>
<dbReference type="InterPro" id="IPR022002">
    <property type="entry name" value="ChsH2_Znr"/>
</dbReference>
<dbReference type="EMBL" id="CP084166">
    <property type="protein sequence ID" value="UJG39699.1"/>
    <property type="molecule type" value="Genomic_DNA"/>
</dbReference>